<protein>
    <submittedName>
        <fullName evidence="2">Putative thioredoxin</fullName>
    </submittedName>
</protein>
<dbReference type="eggNOG" id="COG0526">
    <property type="taxonomic scope" value="Bacteria"/>
</dbReference>
<evidence type="ECO:0000313" key="2">
    <source>
        <dbReference type="EMBL" id="AGM41633.1"/>
    </source>
</evidence>
<sequence>MRKEWLIGLATLLVLGAVSFVWLSPRGGIPAPELTFNMLDGEAVSLSAYRGEPVLIQFWATDCPTCISEMPELVALYQSLEPAGLNLVGVAMDYDPEERVRNLVARRSLPYPVALDDGARIANAFENVRVTPTTILIDGEGRVVWQRIGLLDFERLHGEIEDLLPEEQSA</sequence>
<dbReference type="EMBL" id="CP005963">
    <property type="protein sequence ID" value="AGM41633.1"/>
    <property type="molecule type" value="Genomic_DNA"/>
</dbReference>
<name>R4VQ96_9GAMM</name>
<dbReference type="PROSITE" id="PS51352">
    <property type="entry name" value="THIOREDOXIN_2"/>
    <property type="match status" value="1"/>
</dbReference>
<dbReference type="CDD" id="cd02966">
    <property type="entry name" value="TlpA_like_family"/>
    <property type="match status" value="1"/>
</dbReference>
<dbReference type="KEGG" id="ssal:SPISAL_07695"/>
<dbReference type="GO" id="GO:0016209">
    <property type="term" value="F:antioxidant activity"/>
    <property type="evidence" value="ECO:0007669"/>
    <property type="project" value="InterPro"/>
</dbReference>
<dbReference type="PANTHER" id="PTHR42852:SF17">
    <property type="entry name" value="THIOREDOXIN-LIKE PROTEIN HI_1115"/>
    <property type="match status" value="1"/>
</dbReference>
<proteinExistence type="predicted"/>
<reference evidence="2 3" key="1">
    <citation type="journal article" date="2013" name="Genome Announc.">
        <title>Draft Genome of Spiribacter salinus M19-40, an Abundant Gammaproteobacterium in Aquatic Hypersaline Environments.</title>
        <authorList>
            <person name="Leon M.J."/>
            <person name="Ghai R."/>
            <person name="Fernandez A.B."/>
            <person name="Sanchez-Porro C."/>
            <person name="Rodriguez-Valera F."/>
            <person name="Ventosa A."/>
        </authorList>
    </citation>
    <scope>NUCLEOTIDE SEQUENCE [LARGE SCALE GENOMIC DNA]</scope>
    <source>
        <strain evidence="2">M19-40</strain>
    </source>
</reference>
<dbReference type="GO" id="GO:0016491">
    <property type="term" value="F:oxidoreductase activity"/>
    <property type="evidence" value="ECO:0007669"/>
    <property type="project" value="InterPro"/>
</dbReference>
<organism evidence="2 3">
    <name type="scientific">Spiribacter salinus M19-40</name>
    <dbReference type="NCBI Taxonomy" id="1260251"/>
    <lineage>
        <taxon>Bacteria</taxon>
        <taxon>Pseudomonadati</taxon>
        <taxon>Pseudomonadota</taxon>
        <taxon>Gammaproteobacteria</taxon>
        <taxon>Chromatiales</taxon>
        <taxon>Ectothiorhodospiraceae</taxon>
        <taxon>Spiribacter</taxon>
    </lineage>
</organism>
<dbReference type="InterPro" id="IPR036249">
    <property type="entry name" value="Thioredoxin-like_sf"/>
</dbReference>
<gene>
    <name evidence="2" type="ORF">SPISAL_07695</name>
</gene>
<feature type="domain" description="Thioredoxin" evidence="1">
    <location>
        <begin position="25"/>
        <end position="165"/>
    </location>
</feature>
<dbReference type="InterPro" id="IPR050553">
    <property type="entry name" value="Thioredoxin_ResA/DsbE_sf"/>
</dbReference>
<evidence type="ECO:0000259" key="1">
    <source>
        <dbReference type="PROSITE" id="PS51352"/>
    </source>
</evidence>
<dbReference type="HOGENOM" id="CLU_042529_11_2_6"/>
<dbReference type="RefSeq" id="WP_016353940.1">
    <property type="nucleotide sequence ID" value="NC_021291.1"/>
</dbReference>
<accession>R4VQ96</accession>
<dbReference type="OrthoDB" id="9788279at2"/>
<dbReference type="AlphaFoldDB" id="R4VQ96"/>
<dbReference type="InterPro" id="IPR000866">
    <property type="entry name" value="AhpC/TSA"/>
</dbReference>
<evidence type="ECO:0000313" key="3">
    <source>
        <dbReference type="Proteomes" id="UP000017881"/>
    </source>
</evidence>
<keyword evidence="3" id="KW-1185">Reference proteome</keyword>
<dbReference type="Pfam" id="PF00578">
    <property type="entry name" value="AhpC-TSA"/>
    <property type="match status" value="1"/>
</dbReference>
<dbReference type="PANTHER" id="PTHR42852">
    <property type="entry name" value="THIOL:DISULFIDE INTERCHANGE PROTEIN DSBE"/>
    <property type="match status" value="1"/>
</dbReference>
<dbReference type="SUPFAM" id="SSF52833">
    <property type="entry name" value="Thioredoxin-like"/>
    <property type="match status" value="1"/>
</dbReference>
<dbReference type="Proteomes" id="UP000017881">
    <property type="component" value="Chromosome"/>
</dbReference>
<dbReference type="InterPro" id="IPR013766">
    <property type="entry name" value="Thioredoxin_domain"/>
</dbReference>
<dbReference type="Gene3D" id="3.40.30.10">
    <property type="entry name" value="Glutaredoxin"/>
    <property type="match status" value="1"/>
</dbReference>